<proteinExistence type="predicted"/>
<evidence type="ECO:0000313" key="4">
    <source>
        <dbReference type="Proteomes" id="UP000298588"/>
    </source>
</evidence>
<accession>A0A4D7QNX3</accession>
<protein>
    <recommendedName>
        <fullName evidence="2">NrS-1 polymerase-like helicase domain-containing protein</fullName>
    </recommendedName>
</protein>
<gene>
    <name evidence="3" type="ORF">E8L99_16570</name>
</gene>
<feature type="region of interest" description="Disordered" evidence="1">
    <location>
        <begin position="364"/>
        <end position="386"/>
    </location>
</feature>
<dbReference type="KEGG" id="paqt:E8L99_16570"/>
<organism evidence="3 4">
    <name type="scientific">Phreatobacter aquaticus</name>
    <dbReference type="NCBI Taxonomy" id="2570229"/>
    <lineage>
        <taxon>Bacteria</taxon>
        <taxon>Pseudomonadati</taxon>
        <taxon>Pseudomonadota</taxon>
        <taxon>Alphaproteobacteria</taxon>
        <taxon>Hyphomicrobiales</taxon>
        <taxon>Phreatobacteraceae</taxon>
        <taxon>Phreatobacter</taxon>
    </lineage>
</organism>
<dbReference type="EMBL" id="CP039865">
    <property type="protein sequence ID" value="QCK87256.1"/>
    <property type="molecule type" value="Genomic_DNA"/>
</dbReference>
<evidence type="ECO:0000259" key="2">
    <source>
        <dbReference type="Pfam" id="PF19263"/>
    </source>
</evidence>
<feature type="domain" description="NrS-1 polymerase-like helicase" evidence="2">
    <location>
        <begin position="564"/>
        <end position="673"/>
    </location>
</feature>
<name>A0A4D7QNX3_9HYPH</name>
<keyword evidence="4" id="KW-1185">Reference proteome</keyword>
<dbReference type="Gene3D" id="3.40.50.300">
    <property type="entry name" value="P-loop containing nucleotide triphosphate hydrolases"/>
    <property type="match status" value="1"/>
</dbReference>
<dbReference type="Proteomes" id="UP000298588">
    <property type="component" value="Chromosome"/>
</dbReference>
<evidence type="ECO:0000256" key="1">
    <source>
        <dbReference type="SAM" id="MobiDB-lite"/>
    </source>
</evidence>
<dbReference type="RefSeq" id="WP_137100585.1">
    <property type="nucleotide sequence ID" value="NZ_CP039865.1"/>
</dbReference>
<dbReference type="InterPro" id="IPR045455">
    <property type="entry name" value="NrS-1_pol-like_helicase"/>
</dbReference>
<dbReference type="Pfam" id="PF19263">
    <property type="entry name" value="DUF5906"/>
    <property type="match status" value="1"/>
</dbReference>
<reference evidence="3 4" key="1">
    <citation type="submission" date="2019-04" db="EMBL/GenBank/DDBJ databases">
        <title>Phreatobacter aquaticus sp. nov.</title>
        <authorList>
            <person name="Choi A."/>
            <person name="Baek K."/>
        </authorList>
    </citation>
    <scope>NUCLEOTIDE SEQUENCE [LARGE SCALE GENOMIC DNA]</scope>
    <source>
        <strain evidence="3 4">NMCR1094</strain>
    </source>
</reference>
<dbReference type="OrthoDB" id="8215052at2"/>
<dbReference type="AlphaFoldDB" id="A0A4D7QNX3"/>
<dbReference type="InterPro" id="IPR027417">
    <property type="entry name" value="P-loop_NTPase"/>
</dbReference>
<evidence type="ECO:0000313" key="3">
    <source>
        <dbReference type="EMBL" id="QCK87256.1"/>
    </source>
</evidence>
<sequence>MTYPISDSVSTPDQSDTVTVLRSKGPELRKTIKWDPKTKSGKVTKGYENAKRFSFEIAPVTDLNSLGILIGTLSKDPRTSIVWGHPADGIDLADTKRGTATLREVPRRWTSFDMDSLPFDPDLFDPMKEPEEIVRLGRSFLPPEFHKVRCFYMLTAGFGLKAGIGKIRLFFWLDAEVTQAGMRRWVGGDKMGERHVDASVWRPSQVIYTARPAIEGGGKDPLPKRFGFLDGAEAVAVPQRVLDETDLERQFTTEGARLVQEEEDSLDAIMEMKAWLASEWREAGAGSEGTRRPFIMQRSNLLIDYNLSMDTAVGLFEELFRENGVDEEMVGEIRDIVERFARKRTLPPGWSKRVIGAGQFNAVTDEDDAGAPQTRTAGGKATEPEAEPTTLRGWFLRYNRKYARVSMEGASKVATIVEDSRGIRRFTLSSYEHFRQHRGEDVFYVDSKAASLAHGSRDVDAPESDEETRKPIQVASAWLASKVARKYETSEFLPGKPQAECGTAFNTWMGWGVKEKPGGSFDMFTDHVLNTICSGDKALDTWIWDWLASIFQTPMEKPSVAVALVSKEHGTGKTIFGKVIGRLLGNHYTSMSSSEHLLGRFNASQSNALLIQGEEAFWSKDKKAENKLKDLISADEGQIERKGVDAAPARKFARLLVTTNADAAIPAVVGERRWTICRVSPKRTQDTGFFKAMMVELENGGYEALLHHLLRRQITTDLHKPYVTEELQNQIDHNRPAWQDWVADELREQELWHRDGDEKGRIFLDSKEILSRYRDGTKLHGERYHTKWSQLFPELVRIGMVAPGYKGKGSRGPADPETGVRPWGVYLRPLDEAEEAFTKATTM</sequence>